<dbReference type="PANTHER" id="PTHR30085:SF6">
    <property type="entry name" value="ABC TRANSPORTER GLUTAMINE-BINDING PROTEIN GLNH"/>
    <property type="match status" value="1"/>
</dbReference>
<keyword evidence="3 5" id="KW-0732">Signal</keyword>
<dbReference type="CDD" id="cd13690">
    <property type="entry name" value="PBP2_GluB"/>
    <property type="match status" value="1"/>
</dbReference>
<protein>
    <submittedName>
        <fullName evidence="7">Glutamate ABC transporter substrate-binding protein</fullName>
    </submittedName>
</protein>
<evidence type="ECO:0000259" key="6">
    <source>
        <dbReference type="SMART" id="SM00062"/>
    </source>
</evidence>
<dbReference type="RefSeq" id="WP_343933447.1">
    <property type="nucleotide sequence ID" value="NZ_BAAABU010000003.1"/>
</dbReference>
<evidence type="ECO:0000256" key="2">
    <source>
        <dbReference type="ARBA" id="ARBA00022448"/>
    </source>
</evidence>
<comment type="caution">
    <text evidence="7">The sequence shown here is derived from an EMBL/GenBank/DDBJ whole genome shotgun (WGS) entry which is preliminary data.</text>
</comment>
<dbReference type="SMART" id="SM00062">
    <property type="entry name" value="PBPb"/>
    <property type="match status" value="1"/>
</dbReference>
<proteinExistence type="inferred from homology"/>
<dbReference type="PANTHER" id="PTHR30085">
    <property type="entry name" value="AMINO ACID ABC TRANSPORTER PERMEASE"/>
    <property type="match status" value="1"/>
</dbReference>
<keyword evidence="2" id="KW-0813">Transport</keyword>
<dbReference type="Pfam" id="PF00497">
    <property type="entry name" value="SBP_bac_3"/>
    <property type="match status" value="1"/>
</dbReference>
<dbReference type="PROSITE" id="PS51257">
    <property type="entry name" value="PROKAR_LIPOPROTEIN"/>
    <property type="match status" value="1"/>
</dbReference>
<feature type="compositionally biased region" description="Low complexity" evidence="4">
    <location>
        <begin position="49"/>
        <end position="58"/>
    </location>
</feature>
<dbReference type="EMBL" id="BAAABU010000003">
    <property type="protein sequence ID" value="GAA0222139.1"/>
    <property type="molecule type" value="Genomic_DNA"/>
</dbReference>
<evidence type="ECO:0000256" key="3">
    <source>
        <dbReference type="ARBA" id="ARBA00022729"/>
    </source>
</evidence>
<sequence>MTGVRKRGGLAAVVAALVVACAPVPSGAPDVGGASAVPPRPADAVELTAPPSSASAAVPSCDATASLRPQGPLPAAGQMPAGSTMERIVRNGRLRVGVDQNTYLMGFRNPFSGQLEGFDVDMAREVARALFGDPEKIQFKVLTSEQRIPALEEGSVDIVVRTMTVNCERWQKVNFSTVYYQAGQRVLVPSSSDATGIESLGGKKVCATRGSSSLVNVANAPSRPIAVEVPNWTDCLVMLQQGQVDAISTDDTILAGFAAQDPYTKIVGPQFTAEPYGMAVPKASEDFVRFVNALLERLRVDGTWAQVHRRWLGEPPAPPVAKYRD</sequence>
<name>A0ABN0THX9_9PSEU</name>
<feature type="region of interest" description="Disordered" evidence="4">
    <location>
        <begin position="30"/>
        <end position="58"/>
    </location>
</feature>
<evidence type="ECO:0000313" key="8">
    <source>
        <dbReference type="Proteomes" id="UP001500416"/>
    </source>
</evidence>
<comment type="similarity">
    <text evidence="1">Belongs to the bacterial solute-binding protein 3 family.</text>
</comment>
<dbReference type="SUPFAM" id="SSF53850">
    <property type="entry name" value="Periplasmic binding protein-like II"/>
    <property type="match status" value="1"/>
</dbReference>
<organism evidence="7 8">
    <name type="scientific">Saccharothrix mutabilis subsp. mutabilis</name>
    <dbReference type="NCBI Taxonomy" id="66855"/>
    <lineage>
        <taxon>Bacteria</taxon>
        <taxon>Bacillati</taxon>
        <taxon>Actinomycetota</taxon>
        <taxon>Actinomycetes</taxon>
        <taxon>Pseudonocardiales</taxon>
        <taxon>Pseudonocardiaceae</taxon>
        <taxon>Saccharothrix</taxon>
    </lineage>
</organism>
<feature type="domain" description="Solute-binding protein family 3/N-terminal" evidence="6">
    <location>
        <begin position="93"/>
        <end position="315"/>
    </location>
</feature>
<feature type="signal peptide" evidence="5">
    <location>
        <begin position="1"/>
        <end position="28"/>
    </location>
</feature>
<dbReference type="Gene3D" id="3.40.190.10">
    <property type="entry name" value="Periplasmic binding protein-like II"/>
    <property type="match status" value="2"/>
</dbReference>
<evidence type="ECO:0000256" key="5">
    <source>
        <dbReference type="SAM" id="SignalP"/>
    </source>
</evidence>
<evidence type="ECO:0000313" key="7">
    <source>
        <dbReference type="EMBL" id="GAA0222139.1"/>
    </source>
</evidence>
<evidence type="ECO:0000256" key="1">
    <source>
        <dbReference type="ARBA" id="ARBA00010333"/>
    </source>
</evidence>
<keyword evidence="8" id="KW-1185">Reference proteome</keyword>
<reference evidence="7 8" key="1">
    <citation type="journal article" date="2019" name="Int. J. Syst. Evol. Microbiol.">
        <title>The Global Catalogue of Microorganisms (GCM) 10K type strain sequencing project: providing services to taxonomists for standard genome sequencing and annotation.</title>
        <authorList>
            <consortium name="The Broad Institute Genomics Platform"/>
            <consortium name="The Broad Institute Genome Sequencing Center for Infectious Disease"/>
            <person name="Wu L."/>
            <person name="Ma J."/>
        </authorList>
    </citation>
    <scope>NUCLEOTIDE SEQUENCE [LARGE SCALE GENOMIC DNA]</scope>
    <source>
        <strain evidence="7 8">JCM 3380</strain>
    </source>
</reference>
<dbReference type="InterPro" id="IPR001638">
    <property type="entry name" value="Solute-binding_3/MltF_N"/>
</dbReference>
<dbReference type="Proteomes" id="UP001500416">
    <property type="component" value="Unassembled WGS sequence"/>
</dbReference>
<evidence type="ECO:0000256" key="4">
    <source>
        <dbReference type="SAM" id="MobiDB-lite"/>
    </source>
</evidence>
<accession>A0ABN0THX9</accession>
<gene>
    <name evidence="7" type="ORF">GCM10010492_20390</name>
</gene>
<feature type="chain" id="PRO_5047198198" evidence="5">
    <location>
        <begin position="29"/>
        <end position="325"/>
    </location>
</feature>
<dbReference type="InterPro" id="IPR051455">
    <property type="entry name" value="Bact_solute-bind_prot3"/>
</dbReference>